<evidence type="ECO:0000313" key="2">
    <source>
        <dbReference type="EMBL" id="MBB6105926.1"/>
    </source>
</evidence>
<feature type="chain" id="PRO_5030742179" description="Translation initiation factor 2" evidence="1">
    <location>
        <begin position="20"/>
        <end position="175"/>
    </location>
</feature>
<dbReference type="AlphaFoldDB" id="A0A7W9WVZ3"/>
<reference evidence="2 3" key="1">
    <citation type="submission" date="2020-08" db="EMBL/GenBank/DDBJ databases">
        <title>Above-ground endophytic microbial communities from plants in different locations in the United States.</title>
        <authorList>
            <person name="Frank C."/>
        </authorList>
    </citation>
    <scope>NUCLEOTIDE SEQUENCE [LARGE SCALE GENOMIC DNA]</scope>
    <source>
        <strain evidence="2 3">WP4_2_2</strain>
    </source>
</reference>
<dbReference type="Proteomes" id="UP000571554">
    <property type="component" value="Unassembled WGS sequence"/>
</dbReference>
<sequence length="175" mass="17900">MKYIRIAALLSSVGLVSMATGCATITGGTTQNVSVKTQKAATDVAGANCVLTNSGGRYEVTTPGNVKVRREKDDLNIKCNKPGDVDATTTVQSSTRKGALAGNLLMTGFVGTLVTGGIDRATGAWWAYPDDITVSFGKPEAQQPVAGASVPLAASTPLVTTQSTVLTNPAPAQTN</sequence>
<name>A0A7W9WVZ3_9BURK</name>
<accession>A0A7W9WVZ3</accession>
<evidence type="ECO:0000256" key="1">
    <source>
        <dbReference type="SAM" id="SignalP"/>
    </source>
</evidence>
<evidence type="ECO:0008006" key="4">
    <source>
        <dbReference type="Google" id="ProtNLM"/>
    </source>
</evidence>
<feature type="signal peptide" evidence="1">
    <location>
        <begin position="1"/>
        <end position="19"/>
    </location>
</feature>
<dbReference type="EMBL" id="JACHBW010000021">
    <property type="protein sequence ID" value="MBB6105926.1"/>
    <property type="molecule type" value="Genomic_DNA"/>
</dbReference>
<dbReference type="RefSeq" id="WP_183730170.1">
    <property type="nucleotide sequence ID" value="NZ_JACHBW010000021.1"/>
</dbReference>
<gene>
    <name evidence="2" type="ORF">F4827_005796</name>
</gene>
<evidence type="ECO:0000313" key="3">
    <source>
        <dbReference type="Proteomes" id="UP000571554"/>
    </source>
</evidence>
<keyword evidence="3" id="KW-1185">Reference proteome</keyword>
<protein>
    <recommendedName>
        <fullName evidence="4">Translation initiation factor 2</fullName>
    </recommendedName>
</protein>
<dbReference type="PROSITE" id="PS51257">
    <property type="entry name" value="PROKAR_LIPOPROTEIN"/>
    <property type="match status" value="1"/>
</dbReference>
<proteinExistence type="predicted"/>
<comment type="caution">
    <text evidence="2">The sequence shown here is derived from an EMBL/GenBank/DDBJ whole genome shotgun (WGS) entry which is preliminary data.</text>
</comment>
<keyword evidence="1" id="KW-0732">Signal</keyword>
<organism evidence="2 3">
    <name type="scientific">Paraburkholderia bannensis</name>
    <dbReference type="NCBI Taxonomy" id="765414"/>
    <lineage>
        <taxon>Bacteria</taxon>
        <taxon>Pseudomonadati</taxon>
        <taxon>Pseudomonadota</taxon>
        <taxon>Betaproteobacteria</taxon>
        <taxon>Burkholderiales</taxon>
        <taxon>Burkholderiaceae</taxon>
        <taxon>Paraburkholderia</taxon>
    </lineage>
</organism>